<feature type="transmembrane region" description="Helical" evidence="7">
    <location>
        <begin position="157"/>
        <end position="188"/>
    </location>
</feature>
<feature type="transmembrane region" description="Helical" evidence="7">
    <location>
        <begin position="66"/>
        <end position="86"/>
    </location>
</feature>
<keyword evidence="4 10" id="KW-0067">ATP-binding</keyword>
<dbReference type="Pfam" id="PF00005">
    <property type="entry name" value="ABC_tran"/>
    <property type="match status" value="1"/>
</dbReference>
<comment type="subcellular location">
    <subcellularLocation>
        <location evidence="1">Cell membrane</location>
        <topology evidence="1">Multi-pass membrane protein</topology>
    </subcellularLocation>
</comment>
<evidence type="ECO:0000313" key="11">
    <source>
        <dbReference type="Proteomes" id="UP001589627"/>
    </source>
</evidence>
<name>A0ABV5YUF0_9ACTN</name>
<dbReference type="RefSeq" id="WP_378210541.1">
    <property type="nucleotide sequence ID" value="NZ_JBHLZP010000406.1"/>
</dbReference>
<dbReference type="SUPFAM" id="SSF52540">
    <property type="entry name" value="P-loop containing nucleoside triphosphate hydrolases"/>
    <property type="match status" value="1"/>
</dbReference>
<evidence type="ECO:0000256" key="7">
    <source>
        <dbReference type="SAM" id="Phobius"/>
    </source>
</evidence>
<sequence>MFEPDGGPVGARELFRRSRDAWRVCRQSGRLLVTAQVVLALVAGLSSSTVTWFTKVLVDGLVQHRPSAVLITAVGGLAGAGLVAAVQPRVAEYLKAQLNRRVTLTMNDRLFTAVNGFQGLSRFENPAILDRIRAAQQSTSSAVEPTTTGMFSAGQDVIALGGLLVTVSLIAPVMTVVIVMSAIPVLFAQLSLSRRYVRTLATLASRGRRQVLFSSLTSDVRAVKEVRLLGLGTFFKHRMLAELVAANDAQQELDRRQLRVQSLLSLLSALISAGGLLWAVWSAYDGRLSIGSVSAFAAAVAAAQASLGGLVAKLTGAHRALLTLGYYFDVVRMAPDLPQAAGDARLPDLRYGIDLRDVWFRYDEDHPWVLRGLDLHIPAGRAVALVGLNGAGKSTLVKLLCRFYDPTRGAILWDGVDIRAVPVAELRRRLGVLFQDFMQYDLTAGENVGVGDLPNLDDPRRVSGAARAAGVHDKLASLPNGYDTMLSRVFFREADKTDPDKGVMLSGGQWQRVALARAFMREGRDLLILDEPSSGLDAEAEHRIHNRLREHRAGRTSVLISHRMSAVREADRIVVLADGRIAELGDHETLMRHGGHYERLFSLQAAGYDRPGVPGHR</sequence>
<evidence type="ECO:0000256" key="3">
    <source>
        <dbReference type="ARBA" id="ARBA00022741"/>
    </source>
</evidence>
<dbReference type="InterPro" id="IPR039421">
    <property type="entry name" value="Type_1_exporter"/>
</dbReference>
<dbReference type="InterPro" id="IPR003439">
    <property type="entry name" value="ABC_transporter-like_ATP-bd"/>
</dbReference>
<dbReference type="Gene3D" id="3.40.50.300">
    <property type="entry name" value="P-loop containing nucleotide triphosphate hydrolases"/>
    <property type="match status" value="1"/>
</dbReference>
<evidence type="ECO:0000256" key="2">
    <source>
        <dbReference type="ARBA" id="ARBA00022692"/>
    </source>
</evidence>
<keyword evidence="2 7" id="KW-0812">Transmembrane</keyword>
<evidence type="ECO:0000259" key="9">
    <source>
        <dbReference type="PROSITE" id="PS50929"/>
    </source>
</evidence>
<keyword evidence="3" id="KW-0547">Nucleotide-binding</keyword>
<dbReference type="InterPro" id="IPR027417">
    <property type="entry name" value="P-loop_NTPase"/>
</dbReference>
<feature type="domain" description="ABC transmembrane type-1" evidence="9">
    <location>
        <begin position="37"/>
        <end position="319"/>
    </location>
</feature>
<dbReference type="SUPFAM" id="SSF90123">
    <property type="entry name" value="ABC transporter transmembrane region"/>
    <property type="match status" value="1"/>
</dbReference>
<feature type="domain" description="ABC transporter" evidence="8">
    <location>
        <begin position="353"/>
        <end position="603"/>
    </location>
</feature>
<dbReference type="PANTHER" id="PTHR43394">
    <property type="entry name" value="ATP-DEPENDENT PERMEASE MDL1, MITOCHONDRIAL"/>
    <property type="match status" value="1"/>
</dbReference>
<keyword evidence="11" id="KW-1185">Reference proteome</keyword>
<dbReference type="InterPro" id="IPR017871">
    <property type="entry name" value="ABC_transporter-like_CS"/>
</dbReference>
<dbReference type="GO" id="GO:0005524">
    <property type="term" value="F:ATP binding"/>
    <property type="evidence" value="ECO:0007669"/>
    <property type="project" value="UniProtKB-KW"/>
</dbReference>
<feature type="transmembrane region" description="Helical" evidence="7">
    <location>
        <begin position="31"/>
        <end position="54"/>
    </location>
</feature>
<reference evidence="10 11" key="1">
    <citation type="submission" date="2024-09" db="EMBL/GenBank/DDBJ databases">
        <authorList>
            <person name="Sun Q."/>
            <person name="Mori K."/>
        </authorList>
    </citation>
    <scope>NUCLEOTIDE SEQUENCE [LARGE SCALE GENOMIC DNA]</scope>
    <source>
        <strain evidence="10 11">TBRC 0563</strain>
    </source>
</reference>
<evidence type="ECO:0000256" key="4">
    <source>
        <dbReference type="ARBA" id="ARBA00022840"/>
    </source>
</evidence>
<dbReference type="Proteomes" id="UP001589627">
    <property type="component" value="Unassembled WGS sequence"/>
</dbReference>
<organism evidence="10 11">
    <name type="scientific">Actinoallomurus acaciae</name>
    <dbReference type="NCBI Taxonomy" id="502577"/>
    <lineage>
        <taxon>Bacteria</taxon>
        <taxon>Bacillati</taxon>
        <taxon>Actinomycetota</taxon>
        <taxon>Actinomycetes</taxon>
        <taxon>Streptosporangiales</taxon>
        <taxon>Thermomonosporaceae</taxon>
        <taxon>Actinoallomurus</taxon>
    </lineage>
</organism>
<feature type="transmembrane region" description="Helical" evidence="7">
    <location>
        <begin position="263"/>
        <end position="284"/>
    </location>
</feature>
<dbReference type="PROSITE" id="PS50929">
    <property type="entry name" value="ABC_TM1F"/>
    <property type="match status" value="1"/>
</dbReference>
<dbReference type="SMART" id="SM00382">
    <property type="entry name" value="AAA"/>
    <property type="match status" value="1"/>
</dbReference>
<dbReference type="PROSITE" id="PS50893">
    <property type="entry name" value="ABC_TRANSPORTER_2"/>
    <property type="match status" value="1"/>
</dbReference>
<gene>
    <name evidence="10" type="ORF">ACFFNX_36435</name>
</gene>
<protein>
    <submittedName>
        <fullName evidence="10">ABC transporter ATP-binding protein</fullName>
    </submittedName>
</protein>
<proteinExistence type="predicted"/>
<dbReference type="PROSITE" id="PS00211">
    <property type="entry name" value="ABC_TRANSPORTER_1"/>
    <property type="match status" value="1"/>
</dbReference>
<dbReference type="EMBL" id="JBHLZP010000406">
    <property type="protein sequence ID" value="MFB9837664.1"/>
    <property type="molecule type" value="Genomic_DNA"/>
</dbReference>
<keyword evidence="5 7" id="KW-1133">Transmembrane helix</keyword>
<dbReference type="Gene3D" id="1.20.1560.10">
    <property type="entry name" value="ABC transporter type 1, transmembrane domain"/>
    <property type="match status" value="1"/>
</dbReference>
<dbReference type="InterPro" id="IPR003593">
    <property type="entry name" value="AAA+_ATPase"/>
</dbReference>
<evidence type="ECO:0000256" key="1">
    <source>
        <dbReference type="ARBA" id="ARBA00004651"/>
    </source>
</evidence>
<dbReference type="InterPro" id="IPR036640">
    <property type="entry name" value="ABC1_TM_sf"/>
</dbReference>
<keyword evidence="6 7" id="KW-0472">Membrane</keyword>
<comment type="caution">
    <text evidence="10">The sequence shown here is derived from an EMBL/GenBank/DDBJ whole genome shotgun (WGS) entry which is preliminary data.</text>
</comment>
<evidence type="ECO:0000256" key="6">
    <source>
        <dbReference type="ARBA" id="ARBA00023136"/>
    </source>
</evidence>
<dbReference type="InterPro" id="IPR011527">
    <property type="entry name" value="ABC1_TM_dom"/>
</dbReference>
<dbReference type="PANTHER" id="PTHR43394:SF1">
    <property type="entry name" value="ATP-BINDING CASSETTE SUB-FAMILY B MEMBER 10, MITOCHONDRIAL"/>
    <property type="match status" value="1"/>
</dbReference>
<evidence type="ECO:0000259" key="8">
    <source>
        <dbReference type="PROSITE" id="PS50893"/>
    </source>
</evidence>
<accession>A0ABV5YUF0</accession>
<evidence type="ECO:0000313" key="10">
    <source>
        <dbReference type="EMBL" id="MFB9837664.1"/>
    </source>
</evidence>
<evidence type="ECO:0000256" key="5">
    <source>
        <dbReference type="ARBA" id="ARBA00022989"/>
    </source>
</evidence>